<feature type="domain" description="DUF8107" evidence="2">
    <location>
        <begin position="3"/>
        <end position="69"/>
    </location>
</feature>
<dbReference type="InterPro" id="IPR058420">
    <property type="entry name" value="DUF8107"/>
</dbReference>
<organism evidence="3 4">
    <name type="scientific">Halorubrum aidingense JCM 13560</name>
    <dbReference type="NCBI Taxonomy" id="1230454"/>
    <lineage>
        <taxon>Archaea</taxon>
        <taxon>Methanobacteriati</taxon>
        <taxon>Methanobacteriota</taxon>
        <taxon>Stenosarchaea group</taxon>
        <taxon>Halobacteria</taxon>
        <taxon>Halobacteriales</taxon>
        <taxon>Haloferacaceae</taxon>
        <taxon>Halorubrum</taxon>
    </lineage>
</organism>
<reference evidence="3 4" key="1">
    <citation type="journal article" date="2014" name="PLoS Genet.">
        <title>Phylogenetically driven sequencing of extremely halophilic archaea reveals strategies for static and dynamic osmo-response.</title>
        <authorList>
            <person name="Becker E.A."/>
            <person name="Seitzer P.M."/>
            <person name="Tritt A."/>
            <person name="Larsen D."/>
            <person name="Krusor M."/>
            <person name="Yao A.I."/>
            <person name="Wu D."/>
            <person name="Madern D."/>
            <person name="Eisen J.A."/>
            <person name="Darling A.E."/>
            <person name="Facciotti M.T."/>
        </authorList>
    </citation>
    <scope>NUCLEOTIDE SEQUENCE [LARGE SCALE GENOMIC DNA]</scope>
    <source>
        <strain evidence="3 4">JCM 13560</strain>
    </source>
</reference>
<proteinExistence type="predicted"/>
<dbReference type="RefSeq" id="WP_008001896.1">
    <property type="nucleotide sequence ID" value="NZ_AOJI01000029.1"/>
</dbReference>
<keyword evidence="1" id="KW-0472">Membrane</keyword>
<feature type="transmembrane region" description="Helical" evidence="1">
    <location>
        <begin position="46"/>
        <end position="69"/>
    </location>
</feature>
<dbReference type="OrthoDB" id="214676at2157"/>
<accession>M0PB98</accession>
<comment type="caution">
    <text evidence="3">The sequence shown here is derived from an EMBL/GenBank/DDBJ whole genome shotgun (WGS) entry which is preliminary data.</text>
</comment>
<gene>
    <name evidence="3" type="ORF">C461_12973</name>
</gene>
<evidence type="ECO:0000313" key="4">
    <source>
        <dbReference type="Proteomes" id="UP000011575"/>
    </source>
</evidence>
<evidence type="ECO:0000256" key="1">
    <source>
        <dbReference type="SAM" id="Phobius"/>
    </source>
</evidence>
<name>M0PB98_9EURY</name>
<keyword evidence="4" id="KW-1185">Reference proteome</keyword>
<sequence>MSDEPEGIREGVEGSKGDPRLLLLLNAVLSAWFAWTVSWGLDMLDIASLTTTNVGALALIIFVLTYVLVLR</sequence>
<feature type="transmembrane region" description="Helical" evidence="1">
    <location>
        <begin position="21"/>
        <end position="40"/>
    </location>
</feature>
<dbReference type="EMBL" id="AOJI01000029">
    <property type="protein sequence ID" value="EMA66085.1"/>
    <property type="molecule type" value="Genomic_DNA"/>
</dbReference>
<dbReference type="STRING" id="1230454.C461_12973"/>
<evidence type="ECO:0000259" key="2">
    <source>
        <dbReference type="Pfam" id="PF26409"/>
    </source>
</evidence>
<dbReference type="PATRIC" id="fig|1230454.4.peg.2603"/>
<protein>
    <recommendedName>
        <fullName evidence="2">DUF8107 domain-containing protein</fullName>
    </recommendedName>
</protein>
<dbReference type="Proteomes" id="UP000011575">
    <property type="component" value="Unassembled WGS sequence"/>
</dbReference>
<keyword evidence="1" id="KW-0812">Transmembrane</keyword>
<evidence type="ECO:0000313" key="3">
    <source>
        <dbReference type="EMBL" id="EMA66085.1"/>
    </source>
</evidence>
<dbReference type="AlphaFoldDB" id="M0PB98"/>
<keyword evidence="1" id="KW-1133">Transmembrane helix</keyword>
<dbReference type="Pfam" id="PF26409">
    <property type="entry name" value="DUF8107"/>
    <property type="match status" value="1"/>
</dbReference>